<dbReference type="Pfam" id="PF22697">
    <property type="entry name" value="SOS1_NGEF_PH"/>
    <property type="match status" value="1"/>
</dbReference>
<dbReference type="WBParaSite" id="Gr19_v10_g11635.t1">
    <property type="protein sequence ID" value="Gr19_v10_g11635.t1"/>
    <property type="gene ID" value="Gr19_v10_g11635"/>
</dbReference>
<dbReference type="InterPro" id="IPR017455">
    <property type="entry name" value="Znf_FYVE-rel"/>
</dbReference>
<dbReference type="InterPro" id="IPR055251">
    <property type="entry name" value="SOS1_NGEF_PH"/>
</dbReference>
<feature type="domain" description="PH" evidence="6">
    <location>
        <begin position="34"/>
        <end position="130"/>
    </location>
</feature>
<dbReference type="InterPro" id="IPR051765">
    <property type="entry name" value="PH_domain-containing_F"/>
</dbReference>
<evidence type="ECO:0000256" key="1">
    <source>
        <dbReference type="ARBA" id="ARBA00022723"/>
    </source>
</evidence>
<dbReference type="SMART" id="SM00064">
    <property type="entry name" value="FYVE"/>
    <property type="match status" value="1"/>
</dbReference>
<dbReference type="CDD" id="cd01218">
    <property type="entry name" value="PH_Phafin2-like"/>
    <property type="match status" value="1"/>
</dbReference>
<evidence type="ECO:0000259" key="6">
    <source>
        <dbReference type="PROSITE" id="PS50003"/>
    </source>
</evidence>
<dbReference type="InterPro" id="IPR013083">
    <property type="entry name" value="Znf_RING/FYVE/PHD"/>
</dbReference>
<dbReference type="Gene3D" id="2.30.29.30">
    <property type="entry name" value="Pleckstrin-homology domain (PH domain)/Phosphotyrosine-binding domain (PTB)"/>
    <property type="match status" value="1"/>
</dbReference>
<dbReference type="SUPFAM" id="SSF57903">
    <property type="entry name" value="FYVE/PHD zinc finger"/>
    <property type="match status" value="1"/>
</dbReference>
<feature type="compositionally biased region" description="Acidic residues" evidence="5">
    <location>
        <begin position="259"/>
        <end position="273"/>
    </location>
</feature>
<dbReference type="InterPro" id="IPR037871">
    <property type="entry name" value="PH_Phafin"/>
</dbReference>
<evidence type="ECO:0000313" key="9">
    <source>
        <dbReference type="WBParaSite" id="Gr19_v10_g11635.t1"/>
    </source>
</evidence>
<proteinExistence type="predicted"/>
<dbReference type="PANTHER" id="PTHR46280">
    <property type="entry name" value="PLECKSTRIN HOMOLOGY DOMAIN-CONTAINING FAMILY F MEMBER 2-RELATED"/>
    <property type="match status" value="1"/>
</dbReference>
<dbReference type="InterPro" id="IPR000306">
    <property type="entry name" value="Znf_FYVE"/>
</dbReference>
<dbReference type="PROSITE" id="PS50003">
    <property type="entry name" value="PH_DOMAIN"/>
    <property type="match status" value="1"/>
</dbReference>
<keyword evidence="2 4" id="KW-0863">Zinc-finger</keyword>
<evidence type="ECO:0000256" key="5">
    <source>
        <dbReference type="SAM" id="MobiDB-lite"/>
    </source>
</evidence>
<feature type="domain" description="FYVE-type" evidence="7">
    <location>
        <begin position="150"/>
        <end position="210"/>
    </location>
</feature>
<evidence type="ECO:0000256" key="4">
    <source>
        <dbReference type="PROSITE-ProRule" id="PRU00091"/>
    </source>
</evidence>
<dbReference type="PANTHER" id="PTHR46280:SF3">
    <property type="entry name" value="PLECKSTRIN HOMOLOGY DOMAIN-CONTAINING FAMILY F MEMBER 1 HOMOLOG"/>
    <property type="match status" value="1"/>
</dbReference>
<dbReference type="SMART" id="SM00233">
    <property type="entry name" value="PH"/>
    <property type="match status" value="1"/>
</dbReference>
<evidence type="ECO:0000256" key="3">
    <source>
        <dbReference type="ARBA" id="ARBA00022833"/>
    </source>
</evidence>
<dbReference type="GO" id="GO:0008270">
    <property type="term" value="F:zinc ion binding"/>
    <property type="evidence" value="ECO:0007669"/>
    <property type="project" value="UniProtKB-KW"/>
</dbReference>
<dbReference type="InterPro" id="IPR011993">
    <property type="entry name" value="PH-like_dom_sf"/>
</dbReference>
<reference evidence="9" key="1">
    <citation type="submission" date="2022-11" db="UniProtKB">
        <authorList>
            <consortium name="WormBaseParasite"/>
        </authorList>
    </citation>
    <scope>IDENTIFICATION</scope>
</reference>
<dbReference type="Gene3D" id="3.30.40.10">
    <property type="entry name" value="Zinc/RING finger domain, C3HC4 (zinc finger)"/>
    <property type="match status" value="1"/>
</dbReference>
<dbReference type="GO" id="GO:0035091">
    <property type="term" value="F:phosphatidylinositol binding"/>
    <property type="evidence" value="ECO:0007669"/>
    <property type="project" value="TreeGrafter"/>
</dbReference>
<accession>A0A914GV65</accession>
<dbReference type="SUPFAM" id="SSF50729">
    <property type="entry name" value="PH domain-like"/>
    <property type="match status" value="1"/>
</dbReference>
<name>A0A914GV65_GLORO</name>
<evidence type="ECO:0000259" key="7">
    <source>
        <dbReference type="PROSITE" id="PS50178"/>
    </source>
</evidence>
<sequence length="304" mass="33803">MVDRLRNSEANTRRIQNVEACFGSGRTLLQAGRVLVGEGSLMKMCRKKAKARMFFLFNDLMVYGSIVLSKKRYSKQHVIPLEEVKLDNLEDEGDARYGWLIKTRTKSFVVYAATQGEKEQWMSHIRRCAEELINNGKVPPSDYAALWVPDKEATKCMCCQTSHFTVIQRRHHCRACGKVVCNGCSSKSFVLEGISKKPVRVCDTCYNKLCQGMRTQPIAQAMFGGGGGGGQRRDSSRSLAEYGGGGRAGAVDEHAVDSSDSDMEQTEQEEEEGQREQPTFYDSAAAVVNNNSTPPPAPQRQVEI</sequence>
<dbReference type="GO" id="GO:0007032">
    <property type="term" value="P:endosome organization"/>
    <property type="evidence" value="ECO:0007669"/>
    <property type="project" value="TreeGrafter"/>
</dbReference>
<dbReference type="InterPro" id="IPR001849">
    <property type="entry name" value="PH_domain"/>
</dbReference>
<keyword evidence="1" id="KW-0479">Metal-binding</keyword>
<keyword evidence="3" id="KW-0862">Zinc</keyword>
<protein>
    <submittedName>
        <fullName evidence="9">Pleckstrin homology domain-containing family F member 2</fullName>
    </submittedName>
</protein>
<dbReference type="GO" id="GO:0005769">
    <property type="term" value="C:early endosome"/>
    <property type="evidence" value="ECO:0007669"/>
    <property type="project" value="TreeGrafter"/>
</dbReference>
<dbReference type="PROSITE" id="PS50178">
    <property type="entry name" value="ZF_FYVE"/>
    <property type="match status" value="1"/>
</dbReference>
<dbReference type="InterPro" id="IPR011011">
    <property type="entry name" value="Znf_FYVE_PHD"/>
</dbReference>
<dbReference type="Proteomes" id="UP000887572">
    <property type="component" value="Unplaced"/>
</dbReference>
<dbReference type="AlphaFoldDB" id="A0A914GV65"/>
<feature type="region of interest" description="Disordered" evidence="5">
    <location>
        <begin position="223"/>
        <end position="304"/>
    </location>
</feature>
<evidence type="ECO:0000313" key="8">
    <source>
        <dbReference type="Proteomes" id="UP000887572"/>
    </source>
</evidence>
<keyword evidence="8" id="KW-1185">Reference proteome</keyword>
<evidence type="ECO:0000256" key="2">
    <source>
        <dbReference type="ARBA" id="ARBA00022771"/>
    </source>
</evidence>
<dbReference type="GO" id="GO:0008333">
    <property type="term" value="P:endosome to lysosome transport"/>
    <property type="evidence" value="ECO:0007669"/>
    <property type="project" value="TreeGrafter"/>
</dbReference>
<organism evidence="8 9">
    <name type="scientific">Globodera rostochiensis</name>
    <name type="common">Golden nematode worm</name>
    <name type="synonym">Heterodera rostochiensis</name>
    <dbReference type="NCBI Taxonomy" id="31243"/>
    <lineage>
        <taxon>Eukaryota</taxon>
        <taxon>Metazoa</taxon>
        <taxon>Ecdysozoa</taxon>
        <taxon>Nematoda</taxon>
        <taxon>Chromadorea</taxon>
        <taxon>Rhabditida</taxon>
        <taxon>Tylenchina</taxon>
        <taxon>Tylenchomorpha</taxon>
        <taxon>Tylenchoidea</taxon>
        <taxon>Heteroderidae</taxon>
        <taxon>Heteroderinae</taxon>
        <taxon>Globodera</taxon>
    </lineage>
</organism>
<dbReference type="Pfam" id="PF01363">
    <property type="entry name" value="FYVE"/>
    <property type="match status" value="1"/>
</dbReference>